<sequence length="624" mass="69699">MATPKEAFDFVSERKEQLRKVFTEFEAKKFSLGRIGSTWKDIEEHFKEIETCLEKTHEAYKAKEKAFEDRMKSVQAELDKLDAEVYAKEQASVSRVQSQKDAAVAAILEQKRKLADDKRKWDVEKQRFEAGGRATGVSEKDSQFKKDSAIVKTSTSTKDIHATKISAGKKTDTKERSTQVEKTPAPPKVHREPRPKLKNICQNMDPDGFRKFIVENQKDLKTLQEEVPSALKLCSDPAQLVLKTLEGYLDMDEKVKQEFSKDDCFSCTMLLECLSEVLGDNHVVSGKVKISAKDFSDKLKAMLKLEGQIGFSMLLVGRSFLQFVATFGLSSEYNQDELCDIVAKVARHKQAAIVFRSLRLSGKAPDMVERLIKDSKLIEAVTFVSEFNLLERFPPAPLLKSHLREARKAAKSLLKNGSNSLAAQNEALQKELGALRSVASVVRECKLEDHFKLDDVDKQIATLEQTKAERKRVATASKAQQPSKRPRADDGSPTGGQRGSLSPGKALQGPHERGLYNGSRIPPPYGPVSVPDHKPGPLGDLERRPLGEFDRRLVDEYERRDIERRRLGLFDPAYAASSRAPISHGHPSLSLPSLGYRSTIPNGHPAYGYSVLPSLGMGGFKPYL</sequence>
<feature type="coiled-coil region" evidence="5">
    <location>
        <begin position="57"/>
        <end position="91"/>
    </location>
</feature>
<accession>A0A9D4UE33</accession>
<keyword evidence="2 4" id="KW-0221">Differentiation</keyword>
<dbReference type="Proteomes" id="UP000886520">
    <property type="component" value="Chromosome 18"/>
</dbReference>
<dbReference type="OrthoDB" id="1930990at2759"/>
<feature type="region of interest" description="Disordered" evidence="6">
    <location>
        <begin position="153"/>
        <end position="193"/>
    </location>
</feature>
<evidence type="ECO:0000256" key="2">
    <source>
        <dbReference type="ARBA" id="ARBA00022782"/>
    </source>
</evidence>
<name>A0A9D4UE33_ADICA</name>
<organism evidence="7 8">
    <name type="scientific">Adiantum capillus-veneris</name>
    <name type="common">Maidenhair fern</name>
    <dbReference type="NCBI Taxonomy" id="13818"/>
    <lineage>
        <taxon>Eukaryota</taxon>
        <taxon>Viridiplantae</taxon>
        <taxon>Streptophyta</taxon>
        <taxon>Embryophyta</taxon>
        <taxon>Tracheophyta</taxon>
        <taxon>Polypodiopsida</taxon>
        <taxon>Polypodiidae</taxon>
        <taxon>Polypodiales</taxon>
        <taxon>Pteridineae</taxon>
        <taxon>Pteridaceae</taxon>
        <taxon>Vittarioideae</taxon>
        <taxon>Adiantum</taxon>
    </lineage>
</organism>
<dbReference type="Pfam" id="PF07899">
    <property type="entry name" value="Frigida"/>
    <property type="match status" value="1"/>
</dbReference>
<dbReference type="AlphaFoldDB" id="A0A9D4UE33"/>
<dbReference type="PANTHER" id="PTHR31791:SF4">
    <property type="entry name" value="FRIGIDA-LIKE PROTEIN 3"/>
    <property type="match status" value="1"/>
</dbReference>
<evidence type="ECO:0000256" key="3">
    <source>
        <dbReference type="ARBA" id="ARBA00023089"/>
    </source>
</evidence>
<evidence type="ECO:0000256" key="4">
    <source>
        <dbReference type="RuleBase" id="RU364012"/>
    </source>
</evidence>
<gene>
    <name evidence="7" type="ORF">GOP47_0018432</name>
</gene>
<reference evidence="7" key="1">
    <citation type="submission" date="2021-01" db="EMBL/GenBank/DDBJ databases">
        <title>Adiantum capillus-veneris genome.</title>
        <authorList>
            <person name="Fang Y."/>
            <person name="Liao Q."/>
        </authorList>
    </citation>
    <scope>NUCLEOTIDE SEQUENCE</scope>
    <source>
        <strain evidence="7">H3</strain>
        <tissue evidence="7">Leaf</tissue>
    </source>
</reference>
<evidence type="ECO:0000256" key="5">
    <source>
        <dbReference type="SAM" id="Coils"/>
    </source>
</evidence>
<feature type="compositionally biased region" description="Basic and acidic residues" evidence="6">
    <location>
        <begin position="531"/>
        <end position="543"/>
    </location>
</feature>
<proteinExistence type="inferred from homology"/>
<keyword evidence="5" id="KW-0175">Coiled coil</keyword>
<comment type="similarity">
    <text evidence="1 4">Belongs to the Frigida family.</text>
</comment>
<evidence type="ECO:0000313" key="8">
    <source>
        <dbReference type="Proteomes" id="UP000886520"/>
    </source>
</evidence>
<evidence type="ECO:0000256" key="1">
    <source>
        <dbReference type="ARBA" id="ARBA00008956"/>
    </source>
</evidence>
<keyword evidence="4" id="KW-0217">Developmental protein</keyword>
<evidence type="ECO:0000256" key="6">
    <source>
        <dbReference type="SAM" id="MobiDB-lite"/>
    </source>
</evidence>
<feature type="compositionally biased region" description="Basic and acidic residues" evidence="6">
    <location>
        <begin position="169"/>
        <end position="179"/>
    </location>
</feature>
<keyword evidence="8" id="KW-1185">Reference proteome</keyword>
<protein>
    <recommendedName>
        <fullName evidence="4">FRIGIDA-like protein</fullName>
    </recommendedName>
</protein>
<keyword evidence="3 4" id="KW-0287">Flowering</keyword>
<dbReference type="EMBL" id="JABFUD020000018">
    <property type="protein sequence ID" value="KAI5065808.1"/>
    <property type="molecule type" value="Genomic_DNA"/>
</dbReference>
<feature type="region of interest" description="Disordered" evidence="6">
    <location>
        <begin position="471"/>
        <end position="543"/>
    </location>
</feature>
<evidence type="ECO:0000313" key="7">
    <source>
        <dbReference type="EMBL" id="KAI5065808.1"/>
    </source>
</evidence>
<comment type="caution">
    <text evidence="7">The sequence shown here is derived from an EMBL/GenBank/DDBJ whole genome shotgun (WGS) entry which is preliminary data.</text>
</comment>
<dbReference type="InterPro" id="IPR012474">
    <property type="entry name" value="Frigida"/>
</dbReference>
<dbReference type="PANTHER" id="PTHR31791">
    <property type="entry name" value="FRIGIDA-LIKE PROTEIN 3-RELATED"/>
    <property type="match status" value="1"/>
</dbReference>
<dbReference type="GO" id="GO:0030154">
    <property type="term" value="P:cell differentiation"/>
    <property type="evidence" value="ECO:0007669"/>
    <property type="project" value="UniProtKB-KW"/>
</dbReference>